<proteinExistence type="predicted"/>
<comment type="caution">
    <text evidence="2">The sequence shown here is derived from an EMBL/GenBank/DDBJ whole genome shotgun (WGS) entry which is preliminary data.</text>
</comment>
<evidence type="ECO:0000259" key="1">
    <source>
        <dbReference type="Pfam" id="PF04969"/>
    </source>
</evidence>
<protein>
    <recommendedName>
        <fullName evidence="1">CS domain-containing protein</fullName>
    </recommendedName>
</protein>
<reference evidence="2" key="1">
    <citation type="submission" date="2022-10" db="EMBL/GenBank/DDBJ databases">
        <authorList>
            <person name="Hyden B.L."/>
            <person name="Feng K."/>
            <person name="Yates T."/>
            <person name="Jawdy S."/>
            <person name="Smart L.B."/>
            <person name="Muchero W."/>
        </authorList>
    </citation>
    <scope>NUCLEOTIDE SEQUENCE</scope>
    <source>
        <tissue evidence="2">Shoot tip</tissue>
    </source>
</reference>
<dbReference type="Proteomes" id="UP001141253">
    <property type="component" value="Chromosome 9"/>
</dbReference>
<dbReference type="Gene3D" id="2.60.40.790">
    <property type="match status" value="1"/>
</dbReference>
<evidence type="ECO:0000313" key="3">
    <source>
        <dbReference type="Proteomes" id="UP001141253"/>
    </source>
</evidence>
<dbReference type="InterPro" id="IPR008978">
    <property type="entry name" value="HSP20-like_chaperone"/>
</dbReference>
<dbReference type="InterPro" id="IPR037898">
    <property type="entry name" value="NudC_fam"/>
</dbReference>
<dbReference type="PANTHER" id="PTHR12356:SF18">
    <property type="entry name" value="NUDC DOMAIN-CONTAINING PROTEIN 2"/>
    <property type="match status" value="1"/>
</dbReference>
<dbReference type="Pfam" id="PF04969">
    <property type="entry name" value="CS"/>
    <property type="match status" value="1"/>
</dbReference>
<accession>A0ABQ9BH53</accession>
<dbReference type="PANTHER" id="PTHR12356">
    <property type="entry name" value="NUCLEAR MOVEMENT PROTEIN NUDC"/>
    <property type="match status" value="1"/>
</dbReference>
<organism evidence="2 3">
    <name type="scientific">Salix suchowensis</name>
    <dbReference type="NCBI Taxonomy" id="1278906"/>
    <lineage>
        <taxon>Eukaryota</taxon>
        <taxon>Viridiplantae</taxon>
        <taxon>Streptophyta</taxon>
        <taxon>Embryophyta</taxon>
        <taxon>Tracheophyta</taxon>
        <taxon>Spermatophyta</taxon>
        <taxon>Magnoliopsida</taxon>
        <taxon>eudicotyledons</taxon>
        <taxon>Gunneridae</taxon>
        <taxon>Pentapetalae</taxon>
        <taxon>rosids</taxon>
        <taxon>fabids</taxon>
        <taxon>Malpighiales</taxon>
        <taxon>Salicaceae</taxon>
        <taxon>Saliceae</taxon>
        <taxon>Salix</taxon>
    </lineage>
</organism>
<dbReference type="InterPro" id="IPR007052">
    <property type="entry name" value="CS_dom"/>
</dbReference>
<evidence type="ECO:0000313" key="2">
    <source>
        <dbReference type="EMBL" id="KAJ6385148.1"/>
    </source>
</evidence>
<feature type="domain" description="CS" evidence="1">
    <location>
        <begin position="29"/>
        <end position="72"/>
    </location>
</feature>
<dbReference type="SUPFAM" id="SSF49764">
    <property type="entry name" value="HSP20-like chaperones"/>
    <property type="match status" value="1"/>
</dbReference>
<keyword evidence="3" id="KW-1185">Reference proteome</keyword>
<name>A0ABQ9BH53_9ROSI</name>
<sequence>MAEKLDPEKRHSFVREGKTVFEWDQTLEESKHVEVGIKGNPPYLNHDLTCAVKTDSSFWTLEDDIMHLTLQKRDKGQTWASPILGEGQLDPCSSDLEQKRLMLQRFQEENPGFDFSQAQFTGNCPDPRTFMGGIRNG</sequence>
<dbReference type="CDD" id="cd06467">
    <property type="entry name" value="p23_NUDC_like"/>
    <property type="match status" value="1"/>
</dbReference>
<reference evidence="2" key="2">
    <citation type="journal article" date="2023" name="Int. J. Mol. Sci.">
        <title>De Novo Assembly and Annotation of 11 Diverse Shrub Willow (Salix) Genomes Reveals Novel Gene Organization in Sex-Linked Regions.</title>
        <authorList>
            <person name="Hyden B."/>
            <person name="Feng K."/>
            <person name="Yates T.B."/>
            <person name="Jawdy S."/>
            <person name="Cereghino C."/>
            <person name="Smart L.B."/>
            <person name="Muchero W."/>
        </authorList>
    </citation>
    <scope>NUCLEOTIDE SEQUENCE</scope>
    <source>
        <tissue evidence="2">Shoot tip</tissue>
    </source>
</reference>
<dbReference type="EMBL" id="JAPFFI010000008">
    <property type="protein sequence ID" value="KAJ6385148.1"/>
    <property type="molecule type" value="Genomic_DNA"/>
</dbReference>
<gene>
    <name evidence="2" type="ORF">OIU77_028364</name>
</gene>